<accession>A0A443SN53</accession>
<comment type="caution">
    <text evidence="1">The sequence shown here is derived from an EMBL/GenBank/DDBJ whole genome shotgun (WGS) entry which is preliminary data.</text>
</comment>
<dbReference type="OrthoDB" id="6522110at2759"/>
<sequence>MYLDGVQSMENDAWDREITDGEKYMLRDEPSGGTYGIAREGHVTLSLEPRRTPEGDVFNDRCQSDSGSTISSNAHNAQDNYKRLPRYLLPPSAILKEPSVVILNEDESIMTTETPLINGLYFPQYTNNVSVQYECRLDHN</sequence>
<dbReference type="Proteomes" id="UP000288716">
    <property type="component" value="Unassembled WGS sequence"/>
</dbReference>
<evidence type="ECO:0000313" key="1">
    <source>
        <dbReference type="EMBL" id="RWS28954.1"/>
    </source>
</evidence>
<organism evidence="1 2">
    <name type="scientific">Leptotrombidium deliense</name>
    <dbReference type="NCBI Taxonomy" id="299467"/>
    <lineage>
        <taxon>Eukaryota</taxon>
        <taxon>Metazoa</taxon>
        <taxon>Ecdysozoa</taxon>
        <taxon>Arthropoda</taxon>
        <taxon>Chelicerata</taxon>
        <taxon>Arachnida</taxon>
        <taxon>Acari</taxon>
        <taxon>Acariformes</taxon>
        <taxon>Trombidiformes</taxon>
        <taxon>Prostigmata</taxon>
        <taxon>Anystina</taxon>
        <taxon>Parasitengona</taxon>
        <taxon>Trombiculoidea</taxon>
        <taxon>Trombiculidae</taxon>
        <taxon>Leptotrombidium</taxon>
    </lineage>
</organism>
<proteinExistence type="predicted"/>
<dbReference type="AlphaFoldDB" id="A0A443SN53"/>
<keyword evidence="2" id="KW-1185">Reference proteome</keyword>
<evidence type="ECO:0000313" key="2">
    <source>
        <dbReference type="Proteomes" id="UP000288716"/>
    </source>
</evidence>
<dbReference type="STRING" id="299467.A0A443SN53"/>
<name>A0A443SN53_9ACAR</name>
<dbReference type="VEuPathDB" id="VectorBase:LDEU003086"/>
<gene>
    <name evidence="1" type="ORF">B4U80_04375</name>
</gene>
<dbReference type="EMBL" id="NCKV01001136">
    <property type="protein sequence ID" value="RWS28954.1"/>
    <property type="molecule type" value="Genomic_DNA"/>
</dbReference>
<reference evidence="1 2" key="1">
    <citation type="journal article" date="2018" name="Gigascience">
        <title>Genomes of trombidid mites reveal novel predicted allergens and laterally-transferred genes associated with secondary metabolism.</title>
        <authorList>
            <person name="Dong X."/>
            <person name="Chaisiri K."/>
            <person name="Xia D."/>
            <person name="Armstrong S.D."/>
            <person name="Fang Y."/>
            <person name="Donnelly M.J."/>
            <person name="Kadowaki T."/>
            <person name="McGarry J.W."/>
            <person name="Darby A.C."/>
            <person name="Makepeace B.L."/>
        </authorList>
    </citation>
    <scope>NUCLEOTIDE SEQUENCE [LARGE SCALE GENOMIC DNA]</scope>
    <source>
        <strain evidence="1">UoL-UT</strain>
    </source>
</reference>
<protein>
    <submittedName>
        <fullName evidence="1">Uncharacterized protein</fullName>
    </submittedName>
</protein>